<name>A0A4P7L907_9GAMM</name>
<evidence type="ECO:0000313" key="2">
    <source>
        <dbReference type="EMBL" id="QBY46348.1"/>
    </source>
</evidence>
<keyword evidence="5" id="KW-1185">Reference proteome</keyword>
<keyword evidence="2" id="KW-0614">Plasmid</keyword>
<dbReference type="Pfam" id="PF07508">
    <property type="entry name" value="Recombinase"/>
    <property type="match status" value="1"/>
</dbReference>
<dbReference type="EMBL" id="CP038618">
    <property type="protein sequence ID" value="QBY46348.1"/>
    <property type="molecule type" value="Genomic_DNA"/>
</dbReference>
<dbReference type="GO" id="GO:0000150">
    <property type="term" value="F:DNA strand exchange activity"/>
    <property type="evidence" value="ECO:0007669"/>
    <property type="project" value="InterPro"/>
</dbReference>
<dbReference type="Proteomes" id="UP001177592">
    <property type="component" value="Plasmid paNv_CAN6"/>
</dbReference>
<evidence type="ECO:0000259" key="1">
    <source>
        <dbReference type="Pfam" id="PF07508"/>
    </source>
</evidence>
<geneLocation type="plasmid" evidence="4">
    <name>parsfin6</name>
</geneLocation>
<gene>
    <name evidence="2" type="ORF">ArsFIN_49590</name>
    <name evidence="3" type="ORF">QE258_25475</name>
</gene>
<sequence>MEKPMGAKTPLLEQLKSDIFEMRQKGYSYRQIADWLKKKGITVTPMTVNRFVLKNK</sequence>
<protein>
    <submittedName>
        <fullName evidence="3">Recombinase family protein</fullName>
    </submittedName>
</protein>
<proteinExistence type="predicted"/>
<dbReference type="KEGG" id="ans:ArsFIN_49590"/>
<evidence type="ECO:0000313" key="3">
    <source>
        <dbReference type="EMBL" id="WGM08650.1"/>
    </source>
</evidence>
<dbReference type="EMBL" id="CP123529">
    <property type="protein sequence ID" value="WGM08650.1"/>
    <property type="molecule type" value="Genomic_DNA"/>
</dbReference>
<reference evidence="3" key="2">
    <citation type="submission" date="2023-04" db="EMBL/GenBank/DDBJ databases">
        <title>Genome dynamics across the evolutionary transition to endosymbiosis.</title>
        <authorList>
            <person name="Siozios S."/>
            <person name="Nadal-Jimenez P."/>
            <person name="Azagi T."/>
            <person name="Sprong H."/>
            <person name="Frost C.L."/>
            <person name="Parratt S.R."/>
            <person name="Taylor G."/>
            <person name="Brettell L."/>
            <person name="Lew K.C."/>
            <person name="Croft L."/>
            <person name="King K.C."/>
            <person name="Brockhurst M.A."/>
            <person name="Hypsa V."/>
            <person name="Novakova E."/>
            <person name="Darby A.C."/>
            <person name="Hurst G.D.D."/>
        </authorList>
    </citation>
    <scope>NUCLEOTIDE SEQUENCE</scope>
    <source>
        <strain evidence="3">ANv_CAN</strain>
        <plasmid evidence="3">paNv_CAN6</plasmid>
    </source>
</reference>
<evidence type="ECO:0000313" key="5">
    <source>
        <dbReference type="Proteomes" id="UP001177592"/>
    </source>
</evidence>
<geneLocation type="plasmid" evidence="2">
    <name>pArsFIN6</name>
</geneLocation>
<accession>A0A4P7L907</accession>
<dbReference type="Proteomes" id="UP000295134">
    <property type="component" value="Plasmid pArsFIN6"/>
</dbReference>
<evidence type="ECO:0000313" key="4">
    <source>
        <dbReference type="Proteomes" id="UP000295134"/>
    </source>
</evidence>
<feature type="domain" description="Recombinase" evidence="1">
    <location>
        <begin position="18"/>
        <end position="44"/>
    </location>
</feature>
<dbReference type="InterPro" id="IPR011109">
    <property type="entry name" value="DNA_bind_recombinase_dom"/>
</dbReference>
<dbReference type="RefSeq" id="WP_155847010.1">
    <property type="nucleotide sequence ID" value="NZ_CP038618.1"/>
</dbReference>
<dbReference type="AlphaFoldDB" id="A0A4P7L907"/>
<geneLocation type="plasmid" evidence="3 5">
    <name>paNv_CAN6</name>
</geneLocation>
<reference evidence="2 4" key="1">
    <citation type="submission" date="2019-03" db="EMBL/GenBank/DDBJ databases">
        <title>Long-read sequencing reveals hyperdense prophage content in a complex bacterial symbiont genome.</title>
        <authorList>
            <person name="Frost C.L."/>
            <person name="Siozios S."/>
            <person name="Nadal-Jimenez P."/>
            <person name="Brockhurst M.A."/>
            <person name="King K.C."/>
            <person name="Darby A.C."/>
            <person name="Hurst G.D.D."/>
        </authorList>
    </citation>
    <scope>NUCLEOTIDE SEQUENCE [LARGE SCALE GENOMIC DNA]</scope>
    <source>
        <strain evidence="2 4">FIN</strain>
        <plasmid evidence="4">parsfin6</plasmid>
        <plasmid evidence="2">pArsFIN6</plasmid>
    </source>
</reference>
<organism evidence="2 4">
    <name type="scientific">Arsenophonus nasoniae</name>
    <name type="common">son-killer infecting Nasonia vitripennis</name>
    <dbReference type="NCBI Taxonomy" id="638"/>
    <lineage>
        <taxon>Bacteria</taxon>
        <taxon>Pseudomonadati</taxon>
        <taxon>Pseudomonadota</taxon>
        <taxon>Gammaproteobacteria</taxon>
        <taxon>Enterobacterales</taxon>
        <taxon>Morganellaceae</taxon>
        <taxon>Arsenophonus</taxon>
    </lineage>
</organism>
<dbReference type="GeneID" id="96879171"/>
<dbReference type="GO" id="GO:0003677">
    <property type="term" value="F:DNA binding"/>
    <property type="evidence" value="ECO:0007669"/>
    <property type="project" value="InterPro"/>
</dbReference>